<evidence type="ECO:0000313" key="4">
    <source>
        <dbReference type="EMBL" id="SHE70184.1"/>
    </source>
</evidence>
<sequence length="1120" mass="118408">MADDATQIEEDSLPPEAEAEGGDTAQPPRTKWRHRKPGAVMMFFSVFGTLLTFTFFLVIIALLSVMGRSIELPQWAVEQVEQRLNTELDGERIALATIAVGLRDDAYRPTVDFTGIEVYNAGGAPILALPKLRSKLDTSELLLGRIKLETVEVQGAILELNRNENGQIELAFGTQMGGAQVKAGSMAEVMKQIDDWLDAPWMEEMEEASAEALTIRLSDQRTGEVTIVEQGQLKLTNGDNVIGLNVAFDLDQPSGPPARLFFSADKAKGSEGARLVGKFNDLRARDLAAQIGALNFLNVLDAPASGSLTAEIDAAGQVVGLAGTLDLAKGALRPTEQAKPVPFNSSKSYIRYEAATGRLIFDQIALDSPQLRLSATGHADLLDFKAGIPQTLLGQFRFTNVRLAPEGMFEAPVTFKEGALDLRYRPAELALDIGQLVLRNEGAELVAEGSVDVLPAGWSVALNAGIDEIDHVRLMALWPENAVDKTREWLIKNIEGGRVKHAHAALRVVPEEPVKAAVSFDFEEAKVSYLKTLPPIEGAHGFASISGNSFNLSVTEGLITAPSGGALQAGGSVMQIPDMAAKPAVAVFDLTLDGPLPAALYLLDMEPFEFLSKSDLSPDVATGSAIVSTRLTVPLEPKVEVEDVGYVVSAEVSDVVSETLIKGRVLRSDNMEVSAGDGALSIEGKGTIDGIPMDVVWSRKIGKGTGKTSKVDGSIELSSRMLEAFNVGLPKGSVSGKGSAKMEIQLAKGAAPQAKLTSDLRGVGLSIPALGWAKSRASKGSLSLDLTMGDTPKVNDVRVQVSGLDARGSVSLKPNGGGLDKAVFTPLKVAGRLNSQVEIVGRGANRQPLVVIKGGTIDIRKFGVTTGGSSAGGPPLEFALDRLVVTDTIAMDQFRGSFRNDRGIDGTFKANLNGKAAISGTVIPTGKGPAVRIISDNGGRVISATGILQNVNGGEMSLTLQPNGKPGQFDGALKITNTRVKKAPALADLLSAISVIGLLEQLTGDGILFTNTEARFLLTPGGVTLRSSSAVGPSMGITMDGIYNTGTRRMDMRGVVSPIYAVNGLFGALFAPRKGEGLFGFNYTLKGSADGPKVGVNPLSVLTPGIFREIFRQPPPKLQN</sequence>
<protein>
    <recommendedName>
        <fullName evidence="3">YhdP central domain-containing protein</fullName>
    </recommendedName>
</protein>
<dbReference type="AlphaFoldDB" id="A0A1M4VMC0"/>
<feature type="compositionally biased region" description="Acidic residues" evidence="1">
    <location>
        <begin position="1"/>
        <end position="21"/>
    </location>
</feature>
<dbReference type="Pfam" id="PF13116">
    <property type="entry name" value="YhdP"/>
    <property type="match status" value="1"/>
</dbReference>
<accession>A0A1M4VMC0</accession>
<name>A0A1M4VMC0_9RHOB</name>
<feature type="transmembrane region" description="Helical" evidence="2">
    <location>
        <begin position="39"/>
        <end position="63"/>
    </location>
</feature>
<evidence type="ECO:0000256" key="2">
    <source>
        <dbReference type="SAM" id="Phobius"/>
    </source>
</evidence>
<dbReference type="RefSeq" id="WP_073141189.1">
    <property type="nucleotide sequence ID" value="NZ_FQUV01000002.1"/>
</dbReference>
<keyword evidence="5" id="KW-1185">Reference proteome</keyword>
<organism evidence="4 5">
    <name type="scientific">Litoreibacter ascidiaceicola</name>
    <dbReference type="NCBI Taxonomy" id="1486859"/>
    <lineage>
        <taxon>Bacteria</taxon>
        <taxon>Pseudomonadati</taxon>
        <taxon>Pseudomonadota</taxon>
        <taxon>Alphaproteobacteria</taxon>
        <taxon>Rhodobacterales</taxon>
        <taxon>Roseobacteraceae</taxon>
        <taxon>Litoreibacter</taxon>
    </lineage>
</organism>
<dbReference type="EMBL" id="FQUV01000002">
    <property type="protein sequence ID" value="SHE70184.1"/>
    <property type="molecule type" value="Genomic_DNA"/>
</dbReference>
<keyword evidence="2" id="KW-1133">Transmembrane helix</keyword>
<keyword evidence="2" id="KW-0812">Transmembrane</keyword>
<dbReference type="STRING" id="1486859.SAMN05444273_102310"/>
<feature type="domain" description="YhdP central" evidence="3">
    <location>
        <begin position="389"/>
        <end position="790"/>
    </location>
</feature>
<evidence type="ECO:0000259" key="3">
    <source>
        <dbReference type="Pfam" id="PF13116"/>
    </source>
</evidence>
<keyword evidence="2" id="KW-0472">Membrane</keyword>
<dbReference type="Proteomes" id="UP000184144">
    <property type="component" value="Unassembled WGS sequence"/>
</dbReference>
<dbReference type="InterPro" id="IPR025263">
    <property type="entry name" value="YhdP_central"/>
</dbReference>
<feature type="region of interest" description="Disordered" evidence="1">
    <location>
        <begin position="1"/>
        <end position="32"/>
    </location>
</feature>
<proteinExistence type="predicted"/>
<gene>
    <name evidence="4" type="ORF">SAMN05444273_102310</name>
</gene>
<reference evidence="5" key="1">
    <citation type="submission" date="2016-11" db="EMBL/GenBank/DDBJ databases">
        <authorList>
            <person name="Varghese N."/>
            <person name="Submissions S."/>
        </authorList>
    </citation>
    <scope>NUCLEOTIDE SEQUENCE [LARGE SCALE GENOMIC DNA]</scope>
    <source>
        <strain evidence="5">DSM 100566</strain>
    </source>
</reference>
<dbReference type="OrthoDB" id="7161641at2"/>
<evidence type="ECO:0000256" key="1">
    <source>
        <dbReference type="SAM" id="MobiDB-lite"/>
    </source>
</evidence>
<evidence type="ECO:0000313" key="5">
    <source>
        <dbReference type="Proteomes" id="UP000184144"/>
    </source>
</evidence>